<dbReference type="PANTHER" id="PTHR46401">
    <property type="entry name" value="GLYCOSYLTRANSFERASE WBBK-RELATED"/>
    <property type="match status" value="1"/>
</dbReference>
<dbReference type="Pfam" id="PF13439">
    <property type="entry name" value="Glyco_transf_4"/>
    <property type="match status" value="1"/>
</dbReference>
<name>A0A4R8DHA4_9BACT</name>
<dbReference type="Gene3D" id="3.40.50.2000">
    <property type="entry name" value="Glycogen Phosphorylase B"/>
    <property type="match status" value="2"/>
</dbReference>
<gene>
    <name evidence="4" type="ORF">EDB95_4447</name>
</gene>
<dbReference type="AlphaFoldDB" id="A0A4R8DHA4"/>
<dbReference type="EMBL" id="SODV01000002">
    <property type="protein sequence ID" value="TDW96614.1"/>
    <property type="molecule type" value="Genomic_DNA"/>
</dbReference>
<protein>
    <submittedName>
        <fullName evidence="4">Glycosyltransferase involved in cell wall biosynthesis</fullName>
    </submittedName>
</protein>
<evidence type="ECO:0000259" key="2">
    <source>
        <dbReference type="Pfam" id="PF00534"/>
    </source>
</evidence>
<keyword evidence="5" id="KW-1185">Reference proteome</keyword>
<dbReference type="InterPro" id="IPR028098">
    <property type="entry name" value="Glyco_trans_4-like_N"/>
</dbReference>
<evidence type="ECO:0000313" key="4">
    <source>
        <dbReference type="EMBL" id="TDW96614.1"/>
    </source>
</evidence>
<dbReference type="Pfam" id="PF00534">
    <property type="entry name" value="Glycos_transf_1"/>
    <property type="match status" value="1"/>
</dbReference>
<feature type="domain" description="Glycosyltransferase subfamily 4-like N-terminal" evidence="3">
    <location>
        <begin position="25"/>
        <end position="178"/>
    </location>
</feature>
<accession>A0A4R8DHA4</accession>
<evidence type="ECO:0000313" key="5">
    <source>
        <dbReference type="Proteomes" id="UP000294498"/>
    </source>
</evidence>
<evidence type="ECO:0000256" key="1">
    <source>
        <dbReference type="ARBA" id="ARBA00022679"/>
    </source>
</evidence>
<dbReference type="CDD" id="cd03809">
    <property type="entry name" value="GT4_MtfB-like"/>
    <property type="match status" value="1"/>
</dbReference>
<comment type="caution">
    <text evidence="4">The sequence shown here is derived from an EMBL/GenBank/DDBJ whole genome shotgun (WGS) entry which is preliminary data.</text>
</comment>
<dbReference type="SUPFAM" id="SSF53756">
    <property type="entry name" value="UDP-Glycosyltransferase/glycogen phosphorylase"/>
    <property type="match status" value="1"/>
</dbReference>
<dbReference type="GO" id="GO:0016757">
    <property type="term" value="F:glycosyltransferase activity"/>
    <property type="evidence" value="ECO:0007669"/>
    <property type="project" value="InterPro"/>
</dbReference>
<dbReference type="RefSeq" id="WP_162852725.1">
    <property type="nucleotide sequence ID" value="NZ_SODV01000002.1"/>
</dbReference>
<feature type="domain" description="Glycosyl transferase family 1" evidence="2">
    <location>
        <begin position="198"/>
        <end position="308"/>
    </location>
</feature>
<organism evidence="4 5">
    <name type="scientific">Dinghuibacter silviterrae</name>
    <dbReference type="NCBI Taxonomy" id="1539049"/>
    <lineage>
        <taxon>Bacteria</taxon>
        <taxon>Pseudomonadati</taxon>
        <taxon>Bacteroidota</taxon>
        <taxon>Chitinophagia</taxon>
        <taxon>Chitinophagales</taxon>
        <taxon>Chitinophagaceae</taxon>
        <taxon>Dinghuibacter</taxon>
    </lineage>
</organism>
<dbReference type="Proteomes" id="UP000294498">
    <property type="component" value="Unassembled WGS sequence"/>
</dbReference>
<dbReference type="InterPro" id="IPR001296">
    <property type="entry name" value="Glyco_trans_1"/>
</dbReference>
<evidence type="ECO:0000259" key="3">
    <source>
        <dbReference type="Pfam" id="PF13439"/>
    </source>
</evidence>
<dbReference type="PANTHER" id="PTHR46401:SF2">
    <property type="entry name" value="GLYCOSYLTRANSFERASE WBBK-RELATED"/>
    <property type="match status" value="1"/>
</dbReference>
<sequence length="377" mass="43763">MNGARPVTIFVDAHSLDKGYQGTHSFLRELYAELLDRYPGLDIYFGTYDPDCIRRVFPELPDTHILPYKKTYPGFVRFLYDIPRYLRKYRFDYAHFQYIGVPWRTATRSIVTLHDVLYLDYPGDYPLLYRWIRKILFRDSLRRADVMTTVSDYSKGRIARHYRVREKDIHIIPNAVDVGLARVFSSRAEAEARVRREFGLDNFILCVSRVEPRKNHLLLLDAYRASGLQRQGIALVLIGAASIKVPGLQERLDRQGVLWLEAVTPEDLAAFYKACRLFVYPSRAEGFGIPPLEAALCGAPVLCSRSTAMEDFRFFDPYTFDPRCTSELTDKLLDMIHTPPGTEYLRRVSNEVSRLYSRAESARAFYTIIQQNRLAWN</sequence>
<keyword evidence="1 4" id="KW-0808">Transferase</keyword>
<reference evidence="4 5" key="1">
    <citation type="submission" date="2019-03" db="EMBL/GenBank/DDBJ databases">
        <title>Genomic Encyclopedia of Type Strains, Phase IV (KMG-IV): sequencing the most valuable type-strain genomes for metagenomic binning, comparative biology and taxonomic classification.</title>
        <authorList>
            <person name="Goeker M."/>
        </authorList>
    </citation>
    <scope>NUCLEOTIDE SEQUENCE [LARGE SCALE GENOMIC DNA]</scope>
    <source>
        <strain evidence="4 5">DSM 100059</strain>
    </source>
</reference>
<proteinExistence type="predicted"/>